<dbReference type="InterPro" id="IPR036691">
    <property type="entry name" value="Endo/exonu/phosph_ase_sf"/>
</dbReference>
<comment type="caution">
    <text evidence="2">The sequence shown here is derived from an EMBL/GenBank/DDBJ whole genome shotgun (WGS) entry which is preliminary data.</text>
</comment>
<dbReference type="Gene3D" id="3.60.10.10">
    <property type="entry name" value="Endonuclease/exonuclease/phosphatase"/>
    <property type="match status" value="1"/>
</dbReference>
<dbReference type="Proteomes" id="UP001596512">
    <property type="component" value="Unassembled WGS sequence"/>
</dbReference>
<keyword evidence="3" id="KW-1185">Reference proteome</keyword>
<sequence length="79" mass="8442">MVHPNPLTVPGNTWSPVYPKHNGSTGADEPQDRIDFVYATRATPLSSAAVVLGTPAPVPDHAGNEWPSDHAAVVTRFRV</sequence>
<protein>
    <recommendedName>
        <fullName evidence="4">Endonuclease/Exonuclease/phosphatase family protein</fullName>
    </recommendedName>
</protein>
<evidence type="ECO:0000256" key="1">
    <source>
        <dbReference type="SAM" id="MobiDB-lite"/>
    </source>
</evidence>
<gene>
    <name evidence="2" type="ORF">ACFQV2_14450</name>
</gene>
<name>A0ABW2TLB0_9PSEU</name>
<dbReference type="EMBL" id="JBHTEY010000004">
    <property type="protein sequence ID" value="MFC7614547.1"/>
    <property type="molecule type" value="Genomic_DNA"/>
</dbReference>
<evidence type="ECO:0008006" key="4">
    <source>
        <dbReference type="Google" id="ProtNLM"/>
    </source>
</evidence>
<proteinExistence type="predicted"/>
<organism evidence="2 3">
    <name type="scientific">Actinokineospora soli</name>
    <dbReference type="NCBI Taxonomy" id="1048753"/>
    <lineage>
        <taxon>Bacteria</taxon>
        <taxon>Bacillati</taxon>
        <taxon>Actinomycetota</taxon>
        <taxon>Actinomycetes</taxon>
        <taxon>Pseudonocardiales</taxon>
        <taxon>Pseudonocardiaceae</taxon>
        <taxon>Actinokineospora</taxon>
    </lineage>
</organism>
<evidence type="ECO:0000313" key="2">
    <source>
        <dbReference type="EMBL" id="MFC7614547.1"/>
    </source>
</evidence>
<accession>A0ABW2TLB0</accession>
<reference evidence="3" key="1">
    <citation type="journal article" date="2019" name="Int. J. Syst. Evol. Microbiol.">
        <title>The Global Catalogue of Microorganisms (GCM) 10K type strain sequencing project: providing services to taxonomists for standard genome sequencing and annotation.</title>
        <authorList>
            <consortium name="The Broad Institute Genomics Platform"/>
            <consortium name="The Broad Institute Genome Sequencing Center for Infectious Disease"/>
            <person name="Wu L."/>
            <person name="Ma J."/>
        </authorList>
    </citation>
    <scope>NUCLEOTIDE SEQUENCE [LARGE SCALE GENOMIC DNA]</scope>
    <source>
        <strain evidence="3">JCM 17695</strain>
    </source>
</reference>
<feature type="region of interest" description="Disordered" evidence="1">
    <location>
        <begin position="1"/>
        <end position="30"/>
    </location>
</feature>
<evidence type="ECO:0000313" key="3">
    <source>
        <dbReference type="Proteomes" id="UP001596512"/>
    </source>
</evidence>